<evidence type="ECO:0000256" key="2">
    <source>
        <dbReference type="SAM" id="MobiDB-lite"/>
    </source>
</evidence>
<protein>
    <submittedName>
        <fullName evidence="3">Uncharacterized protein</fullName>
    </submittedName>
</protein>
<feature type="region of interest" description="Disordered" evidence="2">
    <location>
        <begin position="377"/>
        <end position="401"/>
    </location>
</feature>
<dbReference type="GO" id="GO:0015074">
    <property type="term" value="P:DNA integration"/>
    <property type="evidence" value="ECO:0007669"/>
    <property type="project" value="InterPro"/>
</dbReference>
<dbReference type="OrthoDB" id="430784at2759"/>
<dbReference type="Proteomes" id="UP000601435">
    <property type="component" value="Unassembled WGS sequence"/>
</dbReference>
<feature type="region of interest" description="Disordered" evidence="2">
    <location>
        <begin position="22"/>
        <end position="77"/>
    </location>
</feature>
<dbReference type="GO" id="GO:0003677">
    <property type="term" value="F:DNA binding"/>
    <property type="evidence" value="ECO:0007669"/>
    <property type="project" value="InterPro"/>
</dbReference>
<comment type="caution">
    <text evidence="3">The sequence shown here is derived from an EMBL/GenBank/DDBJ whole genome shotgun (WGS) entry which is preliminary data.</text>
</comment>
<organism evidence="3 4">
    <name type="scientific">Symbiodinium necroappetens</name>
    <dbReference type="NCBI Taxonomy" id="1628268"/>
    <lineage>
        <taxon>Eukaryota</taxon>
        <taxon>Sar</taxon>
        <taxon>Alveolata</taxon>
        <taxon>Dinophyceae</taxon>
        <taxon>Suessiales</taxon>
        <taxon>Symbiodiniaceae</taxon>
        <taxon>Symbiodinium</taxon>
    </lineage>
</organism>
<dbReference type="GO" id="GO:0006310">
    <property type="term" value="P:DNA recombination"/>
    <property type="evidence" value="ECO:0007669"/>
    <property type="project" value="UniProtKB-KW"/>
</dbReference>
<evidence type="ECO:0000256" key="1">
    <source>
        <dbReference type="ARBA" id="ARBA00023172"/>
    </source>
</evidence>
<dbReference type="Gene3D" id="1.10.443.10">
    <property type="entry name" value="Intergrase catalytic core"/>
    <property type="match status" value="1"/>
</dbReference>
<gene>
    <name evidence="3" type="ORF">SNEC2469_LOCUS16807</name>
</gene>
<dbReference type="InterPro" id="IPR013762">
    <property type="entry name" value="Integrase-like_cat_sf"/>
</dbReference>
<evidence type="ECO:0000313" key="3">
    <source>
        <dbReference type="EMBL" id="CAE7576525.1"/>
    </source>
</evidence>
<accession>A0A812UGU5</accession>
<proteinExistence type="predicted"/>
<dbReference type="SUPFAM" id="SSF56349">
    <property type="entry name" value="DNA breaking-rejoining enzymes"/>
    <property type="match status" value="1"/>
</dbReference>
<dbReference type="InterPro" id="IPR011010">
    <property type="entry name" value="DNA_brk_join_enz"/>
</dbReference>
<name>A0A812UGU5_9DINO</name>
<keyword evidence="4" id="KW-1185">Reference proteome</keyword>
<reference evidence="3" key="1">
    <citation type="submission" date="2021-02" db="EMBL/GenBank/DDBJ databases">
        <authorList>
            <person name="Dougan E. K."/>
            <person name="Rhodes N."/>
            <person name="Thang M."/>
            <person name="Chan C."/>
        </authorList>
    </citation>
    <scope>NUCLEOTIDE SEQUENCE</scope>
</reference>
<keyword evidence="1" id="KW-0233">DNA recombination</keyword>
<evidence type="ECO:0000313" key="4">
    <source>
        <dbReference type="Proteomes" id="UP000601435"/>
    </source>
</evidence>
<sequence>MSDRFSLEQLTVRLGNLRISITAEPSGAEPPRSPSPSDSFVLVENLETGAQASSETGPLAGGARPAPQTSEPTRSSDEAFIEARTLQQLSELNLGGYTTLARRLGVVGPWSPETRIARAFRAGVSAGLVLRGERAYQESSLTLGTRNRVYIVLRCPSRPEGFYCENFGTFREHCPQSRFGRLDSGIICHGFPSRAEAEAFVFGSGSPWPQETPTLRITAFVLKHRAGGFMVALPGLPEVTELLTNLALGSPEAPLLFTEATVACETPRRRAVGDVGLVLADVPWHWLGFFRRGASLRNSELRLLSITSAGAVVRPVLGPALAAADSWVASAQDEPDMQDSMGEYATAAEDGEDLGPEDEGLDTPDMEIARLRAQVASLERAAQTQPPADGGRPGGRATGTQARRGARDLFPEAGATSLAPGDWDRLRTAAGVADQLRRLAAQELGESAEDPPASLMRTYIERRSPVGELRTLALVGIFAGHAWEQARRSENIEMEGWFARLLLFVDQAATEGGRTQLAWLLAGLPEPSWSTMVRKKQGVKPFSRMCPSLWASANIAYLKEMDWIAGRMSTTSTADLNKDTAPTDDPGLRCEKGVACERPVACPDALSGSMITSSLHAELDPYTRTPPRHRLRDTIIFEGADRAYPAVGLVQHPKKRQRNVTKGTFLGADVDGVVGLISAPRHRVGVLMRITLLVVQRACASSGLLSSLLGLWVHVLLFRRPALAVLQSVFEDARRTPRTAVYRLQRSSLNELLALCALAPLLQADLRVDHPGMLFAMDASPSGAGLCAAELPPAVLKELWRHGEQKGFYTKLLEPAGALLAELDLHDDPGGFFAESVGDATVSGFAFGTEPLPLRPALAAPGCFVHLFARDPSWASAHCDLGLVPCPSPGLDLASLRLEDLASPTVFHQLRALLTSGAVFDLHVSAPVLSFASRGPFASRTPRSPSASHLCRGSLRSHDRLARRLCFLLCLAVSSGVFVSVTQPASSMLFRLHCFRGLISLGAMLTKAFDRACCPSSSAVFGCTPRPGQSVSEFCAAYPRSFSYRAAAGSALAASGFVAPVPAGHINILESRAYKTWIKWCSKRFPRSRLLGLIDSRVLLGAAAKGRSASPALCRVLRSTLPYVLGSGLYPCGLHVYSAKNRADGPSRGRPPQAATKAWPSWLSHLASGNPRTFDLVCASASVPRLLGRWVRLFLLLCGDVERNPGPFYTGGPRGCLDLQSGFAPSTRHKMTKALGAFTVWLEKDFGLSLEAAMSSPQSAALALRAFGLHLYSAGFPRYLLVYAITSIQDRFPEFRTHLAPAWQIDRKWQLAEPGECRPVISQPILQACIALAICWGWYDWAALTAVGFLCMLHPAEMIPLIRQDLVFPADALSPDPVAYVHLRNPKTQRFARRQHARLEDPLVLQWLSALYFDLPLSARLFRGSMYVYRRQWNSILARLGIPHQLANRGATPGVLRGSGATFLYLETEDLSLVSWRGRWSKTKTVEFYLQEVAAQLMLHRLPPWSRDRIRLLASYARPLILQLIASCGDAK</sequence>
<dbReference type="EMBL" id="CAJNJA010027468">
    <property type="protein sequence ID" value="CAE7576525.1"/>
    <property type="molecule type" value="Genomic_DNA"/>
</dbReference>